<accession>A0A8T7LSU6</accession>
<dbReference type="EMBL" id="JACATZ010000001">
    <property type="protein sequence ID" value="NWJ45094.1"/>
    <property type="molecule type" value="Genomic_DNA"/>
</dbReference>
<keyword evidence="6" id="KW-1185">Reference proteome</keyword>
<dbReference type="InterPro" id="IPR004629">
    <property type="entry name" value="WecG_TagA_CpsF"/>
</dbReference>
<evidence type="ECO:0000313" key="4">
    <source>
        <dbReference type="EMBL" id="WJW66974.1"/>
    </source>
</evidence>
<protein>
    <submittedName>
        <fullName evidence="3">WecB/TagA/CpsF family glycosyltransferase</fullName>
    </submittedName>
</protein>
<proteinExistence type="predicted"/>
<dbReference type="Proteomes" id="UP000521676">
    <property type="component" value="Unassembled WGS sequence"/>
</dbReference>
<sequence>MQSRNILGVRVDDVTLDEVVALIEEWAHEKDSLSRLVVTANPEYIMAARSNASFRELVNSAALVTPDGVGLLYAGKLLRQPFRSRVTGVALVHALAKCSAESDLSLFLLGAAEGVAEAAAESLRKQYPGVKIAGCFAGNAASDGDFETLTKVRRAQPHIVLVAYGMVKQDYWAARNLSKSGAALSIGVGGVFDYISGRTRLAPLWVRRAGLEWLYRLGREPKRWRRILEAVPFFGAVVLLEAARQRLR</sequence>
<evidence type="ECO:0000256" key="2">
    <source>
        <dbReference type="ARBA" id="ARBA00022679"/>
    </source>
</evidence>
<dbReference type="NCBIfam" id="TIGR00696">
    <property type="entry name" value="wecG_tagA_cpsF"/>
    <property type="match status" value="1"/>
</dbReference>
<gene>
    <name evidence="3" type="ORF">HXX08_04360</name>
    <name evidence="4" type="ORF">OZ401_000220</name>
</gene>
<keyword evidence="1" id="KW-0328">Glycosyltransferase</keyword>
<organism evidence="3 5">
    <name type="scientific">Candidatus Chlorohelix allophototropha</name>
    <dbReference type="NCBI Taxonomy" id="3003348"/>
    <lineage>
        <taxon>Bacteria</taxon>
        <taxon>Bacillati</taxon>
        <taxon>Chloroflexota</taxon>
        <taxon>Chloroflexia</taxon>
        <taxon>Candidatus Chloroheliales</taxon>
        <taxon>Candidatus Chloroheliaceae</taxon>
        <taxon>Candidatus Chlorohelix</taxon>
    </lineage>
</organism>
<evidence type="ECO:0000313" key="6">
    <source>
        <dbReference type="Proteomes" id="UP001431572"/>
    </source>
</evidence>
<dbReference type="GO" id="GO:0016758">
    <property type="term" value="F:hexosyltransferase activity"/>
    <property type="evidence" value="ECO:0007669"/>
    <property type="project" value="TreeGrafter"/>
</dbReference>
<dbReference type="PANTHER" id="PTHR34136:SF1">
    <property type="entry name" value="UDP-N-ACETYL-D-MANNOSAMINURONIC ACID TRANSFERASE"/>
    <property type="match status" value="1"/>
</dbReference>
<dbReference type="Pfam" id="PF03808">
    <property type="entry name" value="Glyco_tran_WecG"/>
    <property type="match status" value="1"/>
</dbReference>
<keyword evidence="2" id="KW-0808">Transferase</keyword>
<dbReference type="PANTHER" id="PTHR34136">
    <property type="match status" value="1"/>
</dbReference>
<reference evidence="3 5" key="1">
    <citation type="submission" date="2020-06" db="EMBL/GenBank/DDBJ databases">
        <title>Anoxygenic phototrophic Chloroflexota member uses a Type I reaction center.</title>
        <authorList>
            <person name="Tsuji J.M."/>
            <person name="Shaw N.A."/>
            <person name="Nagashima S."/>
            <person name="Venkiteswaran J."/>
            <person name="Schiff S.L."/>
            <person name="Hanada S."/>
            <person name="Tank M."/>
            <person name="Neufeld J.D."/>
        </authorList>
    </citation>
    <scope>NUCLEOTIDE SEQUENCE [LARGE SCALE GENOMIC DNA]</scope>
    <source>
        <strain evidence="3">L227-S17</strain>
    </source>
</reference>
<dbReference type="EMBL" id="CP128399">
    <property type="protein sequence ID" value="WJW66974.1"/>
    <property type="molecule type" value="Genomic_DNA"/>
</dbReference>
<evidence type="ECO:0000256" key="1">
    <source>
        <dbReference type="ARBA" id="ARBA00022676"/>
    </source>
</evidence>
<name>A0A8T7LSU6_9CHLR</name>
<reference evidence="4" key="2">
    <citation type="journal article" date="2024" name="Nature">
        <title>Anoxygenic phototroph of the Chloroflexota uses a type I reaction centre.</title>
        <authorList>
            <person name="Tsuji J.M."/>
            <person name="Shaw N.A."/>
            <person name="Nagashima S."/>
            <person name="Venkiteswaran J.J."/>
            <person name="Schiff S.L."/>
            <person name="Watanabe T."/>
            <person name="Fukui M."/>
            <person name="Hanada S."/>
            <person name="Tank M."/>
            <person name="Neufeld J.D."/>
        </authorList>
    </citation>
    <scope>NUCLEOTIDE SEQUENCE</scope>
    <source>
        <strain evidence="4">L227-S17</strain>
    </source>
</reference>
<dbReference type="CDD" id="cd06533">
    <property type="entry name" value="Glyco_transf_WecG_TagA"/>
    <property type="match status" value="1"/>
</dbReference>
<dbReference type="AlphaFoldDB" id="A0A8T7LSU6"/>
<dbReference type="Proteomes" id="UP001431572">
    <property type="component" value="Chromosome 1"/>
</dbReference>
<dbReference type="RefSeq" id="WP_341468868.1">
    <property type="nucleotide sequence ID" value="NZ_CP128399.1"/>
</dbReference>
<evidence type="ECO:0000313" key="5">
    <source>
        <dbReference type="Proteomes" id="UP000521676"/>
    </source>
</evidence>
<evidence type="ECO:0000313" key="3">
    <source>
        <dbReference type="EMBL" id="NWJ45094.1"/>
    </source>
</evidence>